<accession>A0A6C0J053</accession>
<dbReference type="AlphaFoldDB" id="A0A6C0J053"/>
<dbReference type="GO" id="GO:0008198">
    <property type="term" value="F:ferrous iron binding"/>
    <property type="evidence" value="ECO:0007669"/>
    <property type="project" value="TreeGrafter"/>
</dbReference>
<evidence type="ECO:0008006" key="7">
    <source>
        <dbReference type="Google" id="ProtNLM"/>
    </source>
</evidence>
<keyword evidence="3" id="KW-0223">Dioxygenase</keyword>
<sequence>MISDLIKDIDKHFKQFSDMKSLKNIDCNLDELKKFVFFDKEKYKKNVVYRNSNYEIILITWLPGQQTKLHAHPKNGCIMKVLEGELNENLYIPGKIIDNIYKKEDISYIDNTIGKHIISNNSKNNTISLHIYSPPNYYK</sequence>
<dbReference type="PANTHER" id="PTHR12918">
    <property type="entry name" value="CYSTEINE DIOXYGENASE"/>
    <property type="match status" value="1"/>
</dbReference>
<evidence type="ECO:0000256" key="4">
    <source>
        <dbReference type="ARBA" id="ARBA00023002"/>
    </source>
</evidence>
<dbReference type="InterPro" id="IPR010300">
    <property type="entry name" value="CDO_1"/>
</dbReference>
<organism evidence="6">
    <name type="scientific">viral metagenome</name>
    <dbReference type="NCBI Taxonomy" id="1070528"/>
    <lineage>
        <taxon>unclassified sequences</taxon>
        <taxon>metagenomes</taxon>
        <taxon>organismal metagenomes</taxon>
    </lineage>
</organism>
<evidence type="ECO:0000256" key="1">
    <source>
        <dbReference type="ARBA" id="ARBA00006622"/>
    </source>
</evidence>
<dbReference type="InterPro" id="IPR014710">
    <property type="entry name" value="RmlC-like_jellyroll"/>
</dbReference>
<keyword evidence="2" id="KW-0479">Metal-binding</keyword>
<dbReference type="Gene3D" id="2.60.120.10">
    <property type="entry name" value="Jelly Rolls"/>
    <property type="match status" value="1"/>
</dbReference>
<keyword evidence="5" id="KW-0408">Iron</keyword>
<dbReference type="EMBL" id="MN740275">
    <property type="protein sequence ID" value="QHT97327.1"/>
    <property type="molecule type" value="Genomic_DNA"/>
</dbReference>
<dbReference type="PANTHER" id="PTHR12918:SF1">
    <property type="entry name" value="CYSTEINE DIOXYGENASE TYPE 1"/>
    <property type="match status" value="1"/>
</dbReference>
<dbReference type="InterPro" id="IPR011051">
    <property type="entry name" value="RmlC_Cupin_sf"/>
</dbReference>
<dbReference type="CDD" id="cd10548">
    <property type="entry name" value="cupin_CDO"/>
    <property type="match status" value="1"/>
</dbReference>
<comment type="similarity">
    <text evidence="1">Belongs to the cysteine dioxygenase family.</text>
</comment>
<dbReference type="SUPFAM" id="SSF51182">
    <property type="entry name" value="RmlC-like cupins"/>
    <property type="match status" value="1"/>
</dbReference>
<keyword evidence="4" id="KW-0560">Oxidoreductase</keyword>
<proteinExistence type="inferred from homology"/>
<evidence type="ECO:0000256" key="2">
    <source>
        <dbReference type="ARBA" id="ARBA00022723"/>
    </source>
</evidence>
<name>A0A6C0J053_9ZZZZ</name>
<evidence type="ECO:0000313" key="6">
    <source>
        <dbReference type="EMBL" id="QHT97327.1"/>
    </source>
</evidence>
<dbReference type="GO" id="GO:0016702">
    <property type="term" value="F:oxidoreductase activity, acting on single donors with incorporation of molecular oxygen, incorporation of two atoms of oxygen"/>
    <property type="evidence" value="ECO:0007669"/>
    <property type="project" value="InterPro"/>
</dbReference>
<reference evidence="6" key="1">
    <citation type="journal article" date="2020" name="Nature">
        <title>Giant virus diversity and host interactions through global metagenomics.</title>
        <authorList>
            <person name="Schulz F."/>
            <person name="Roux S."/>
            <person name="Paez-Espino D."/>
            <person name="Jungbluth S."/>
            <person name="Walsh D.A."/>
            <person name="Denef V.J."/>
            <person name="McMahon K.D."/>
            <person name="Konstantinidis K.T."/>
            <person name="Eloe-Fadrosh E.A."/>
            <person name="Kyrpides N.C."/>
            <person name="Woyke T."/>
        </authorList>
    </citation>
    <scope>NUCLEOTIDE SEQUENCE</scope>
    <source>
        <strain evidence="6">GVMAG-M-3300025138-11</strain>
    </source>
</reference>
<evidence type="ECO:0000256" key="3">
    <source>
        <dbReference type="ARBA" id="ARBA00022964"/>
    </source>
</evidence>
<protein>
    <recommendedName>
        <fullName evidence="7">Cysteine dioxygenase</fullName>
    </recommendedName>
</protein>
<evidence type="ECO:0000256" key="5">
    <source>
        <dbReference type="ARBA" id="ARBA00023004"/>
    </source>
</evidence>
<dbReference type="Pfam" id="PF05995">
    <property type="entry name" value="CDO_I"/>
    <property type="match status" value="1"/>
</dbReference>